<comment type="caution">
    <text evidence="2">The sequence shown here is derived from an EMBL/GenBank/DDBJ whole genome shotgun (WGS) entry which is preliminary data.</text>
</comment>
<evidence type="ECO:0000256" key="1">
    <source>
        <dbReference type="SAM" id="MobiDB-lite"/>
    </source>
</evidence>
<feature type="region of interest" description="Disordered" evidence="1">
    <location>
        <begin position="1"/>
        <end position="20"/>
    </location>
</feature>
<feature type="compositionally biased region" description="Low complexity" evidence="1">
    <location>
        <begin position="1"/>
        <end position="13"/>
    </location>
</feature>
<evidence type="ECO:0000313" key="3">
    <source>
        <dbReference type="Proteomes" id="UP001201812"/>
    </source>
</evidence>
<dbReference type="EMBL" id="JAKKPZ010000769">
    <property type="protein sequence ID" value="KAI1692422.1"/>
    <property type="molecule type" value="Genomic_DNA"/>
</dbReference>
<dbReference type="Proteomes" id="UP001201812">
    <property type="component" value="Unassembled WGS sequence"/>
</dbReference>
<accession>A0AAD4MF90</accession>
<organism evidence="2 3">
    <name type="scientific">Ditylenchus destructor</name>
    <dbReference type="NCBI Taxonomy" id="166010"/>
    <lineage>
        <taxon>Eukaryota</taxon>
        <taxon>Metazoa</taxon>
        <taxon>Ecdysozoa</taxon>
        <taxon>Nematoda</taxon>
        <taxon>Chromadorea</taxon>
        <taxon>Rhabditida</taxon>
        <taxon>Tylenchina</taxon>
        <taxon>Tylenchomorpha</taxon>
        <taxon>Sphaerularioidea</taxon>
        <taxon>Anguinidae</taxon>
        <taxon>Anguininae</taxon>
        <taxon>Ditylenchus</taxon>
    </lineage>
</organism>
<protein>
    <submittedName>
        <fullName evidence="2">Uncharacterized protein</fullName>
    </submittedName>
</protein>
<name>A0AAD4MF90_9BILA</name>
<proteinExistence type="predicted"/>
<feature type="region of interest" description="Disordered" evidence="1">
    <location>
        <begin position="43"/>
        <end position="70"/>
    </location>
</feature>
<gene>
    <name evidence="2" type="ORF">DdX_21266</name>
</gene>
<reference evidence="2" key="1">
    <citation type="submission" date="2022-01" db="EMBL/GenBank/DDBJ databases">
        <title>Genome Sequence Resource for Two Populations of Ditylenchus destructor, the Migratory Endoparasitic Phytonematode.</title>
        <authorList>
            <person name="Zhang H."/>
            <person name="Lin R."/>
            <person name="Xie B."/>
        </authorList>
    </citation>
    <scope>NUCLEOTIDE SEQUENCE</scope>
    <source>
        <strain evidence="2">BazhouSP</strain>
    </source>
</reference>
<sequence>MTKSGKAKSSSAGTFPGRSICYTDRVDDESKNCEQAVLFSKEDEPRKFPVQDTSSMEADPHGTSKMQLGPEHGVQLDNMRHEFGCIWRCPWNPRAQFGMLEDLKRTGGEFFVNLKNLCLRTAIRVILFP</sequence>
<keyword evidence="3" id="KW-1185">Reference proteome</keyword>
<evidence type="ECO:0000313" key="2">
    <source>
        <dbReference type="EMBL" id="KAI1692422.1"/>
    </source>
</evidence>
<dbReference type="AlphaFoldDB" id="A0AAD4MF90"/>